<evidence type="ECO:0000313" key="2">
    <source>
        <dbReference type="Proteomes" id="UP000524893"/>
    </source>
</evidence>
<dbReference type="EMBL" id="JABTCN010000054">
    <property type="protein sequence ID" value="MBA8777491.1"/>
    <property type="molecule type" value="Genomic_DNA"/>
</dbReference>
<sequence>MAAPMYEYVIYKGDDVVCGGTRKEILEKLNMSPSTFDRIVNPSTEVEEAKVFRKKGHSQRMVGVKVSIAEIKQELGLA</sequence>
<reference evidence="1 2" key="1">
    <citation type="journal article" date="2020" name="Access Microbiol">
        <title>Isolation and genome sequencing of Staphylococcus schleiferi subspecies coagulans from Antarctic seals.</title>
        <authorList>
            <person name="Foster G."/>
            <person name="Robb A."/>
            <person name="Paterson G.K."/>
        </authorList>
    </citation>
    <scope>NUCLEOTIDE SEQUENCE [LARGE SCALE GENOMIC DNA]</scope>
    <source>
        <strain evidence="1 2">M615/02/4</strain>
    </source>
</reference>
<comment type="caution">
    <text evidence="1">The sequence shown here is derived from an EMBL/GenBank/DDBJ whole genome shotgun (WGS) entry which is preliminary data.</text>
</comment>
<dbReference type="Proteomes" id="UP000524893">
    <property type="component" value="Unassembled WGS sequence"/>
</dbReference>
<accession>A0A9X0PH10</accession>
<gene>
    <name evidence="1" type="ORF">HR081_11480</name>
</gene>
<dbReference type="RefSeq" id="WP_182281276.1">
    <property type="nucleotide sequence ID" value="NZ_JABTCN010000054.1"/>
</dbReference>
<proteinExistence type="predicted"/>
<name>A0A9X0PH10_9STAP</name>
<organism evidence="1 2">
    <name type="scientific">Staphylococcus coagulans</name>
    <dbReference type="NCBI Taxonomy" id="74706"/>
    <lineage>
        <taxon>Bacteria</taxon>
        <taxon>Bacillati</taxon>
        <taxon>Bacillota</taxon>
        <taxon>Bacilli</taxon>
        <taxon>Bacillales</taxon>
        <taxon>Staphylococcaceae</taxon>
        <taxon>Staphylococcus</taxon>
    </lineage>
</organism>
<dbReference type="AlphaFoldDB" id="A0A9X0PH10"/>
<protein>
    <submittedName>
        <fullName evidence="1">Uncharacterized protein</fullName>
    </submittedName>
</protein>
<evidence type="ECO:0000313" key="1">
    <source>
        <dbReference type="EMBL" id="MBA8777491.1"/>
    </source>
</evidence>